<evidence type="ECO:0000256" key="1">
    <source>
        <dbReference type="ARBA" id="ARBA00006139"/>
    </source>
</evidence>
<evidence type="ECO:0000313" key="11">
    <source>
        <dbReference type="EMBL" id="KRK34301.1"/>
    </source>
</evidence>
<evidence type="ECO:0000256" key="8">
    <source>
        <dbReference type="ARBA" id="ARBA00023136"/>
    </source>
</evidence>
<dbReference type="Pfam" id="PF01252">
    <property type="entry name" value="Peptidase_A8"/>
    <property type="match status" value="1"/>
</dbReference>
<comment type="subcellular location">
    <subcellularLocation>
        <location evidence="9">Cell membrane</location>
        <topology evidence="9">Multi-pass membrane protein</topology>
    </subcellularLocation>
</comment>
<comment type="function">
    <text evidence="9">This protein specifically catalyzes the removal of signal peptides from prolipoproteins.</text>
</comment>
<dbReference type="PRINTS" id="PR00781">
    <property type="entry name" value="LIPOSIGPTASE"/>
</dbReference>
<keyword evidence="11" id="KW-0449">Lipoprotein</keyword>
<dbReference type="EMBL" id="AZDA01000093">
    <property type="protein sequence ID" value="KRK34301.1"/>
    <property type="molecule type" value="Genomic_DNA"/>
</dbReference>
<reference evidence="11 12" key="1">
    <citation type="journal article" date="2015" name="Genome Announc.">
        <title>Expanding the biotechnology potential of lactobacilli through comparative genomics of 213 strains and associated genera.</title>
        <authorList>
            <person name="Sun Z."/>
            <person name="Harris H.M."/>
            <person name="McCann A."/>
            <person name="Guo C."/>
            <person name="Argimon S."/>
            <person name="Zhang W."/>
            <person name="Yang X."/>
            <person name="Jeffery I.B."/>
            <person name="Cooney J.C."/>
            <person name="Kagawa T.F."/>
            <person name="Liu W."/>
            <person name="Song Y."/>
            <person name="Salvetti E."/>
            <person name="Wrobel A."/>
            <person name="Rasinkangas P."/>
            <person name="Parkhill J."/>
            <person name="Rea M.C."/>
            <person name="O'Sullivan O."/>
            <person name="Ritari J."/>
            <person name="Douillard F.P."/>
            <person name="Paul Ross R."/>
            <person name="Yang R."/>
            <person name="Briner A.E."/>
            <person name="Felis G.E."/>
            <person name="de Vos W.M."/>
            <person name="Barrangou R."/>
            <person name="Klaenhammer T.R."/>
            <person name="Caufield P.W."/>
            <person name="Cui Y."/>
            <person name="Zhang H."/>
            <person name="O'Toole P.W."/>
        </authorList>
    </citation>
    <scope>NUCLEOTIDE SEQUENCE [LARGE SCALE GENOMIC DNA]</scope>
    <source>
        <strain evidence="11 12">DSM 20003</strain>
    </source>
</reference>
<dbReference type="GO" id="GO:0006508">
    <property type="term" value="P:proteolysis"/>
    <property type="evidence" value="ECO:0007669"/>
    <property type="project" value="UniProtKB-KW"/>
</dbReference>
<organism evidence="11 12">
    <name type="scientific">Loigolactobacillus bifermentans DSM 20003</name>
    <dbReference type="NCBI Taxonomy" id="1423726"/>
    <lineage>
        <taxon>Bacteria</taxon>
        <taxon>Bacillati</taxon>
        <taxon>Bacillota</taxon>
        <taxon>Bacilli</taxon>
        <taxon>Lactobacillales</taxon>
        <taxon>Lactobacillaceae</taxon>
        <taxon>Loigolactobacillus</taxon>
    </lineage>
</organism>
<evidence type="ECO:0000256" key="3">
    <source>
        <dbReference type="ARBA" id="ARBA00022670"/>
    </source>
</evidence>
<proteinExistence type="inferred from homology"/>
<comment type="caution">
    <text evidence="9">Lacks conserved residue(s) required for the propagation of feature annotation.</text>
</comment>
<accession>A0A0R1GJS7</accession>
<evidence type="ECO:0000256" key="5">
    <source>
        <dbReference type="ARBA" id="ARBA00022750"/>
    </source>
</evidence>
<comment type="caution">
    <text evidence="11">The sequence shown here is derived from an EMBL/GenBank/DDBJ whole genome shotgun (WGS) entry which is preliminary data.</text>
</comment>
<evidence type="ECO:0000313" key="12">
    <source>
        <dbReference type="Proteomes" id="UP000051461"/>
    </source>
</evidence>
<comment type="similarity">
    <text evidence="1 9 10">Belongs to the peptidase A8 family.</text>
</comment>
<evidence type="ECO:0000256" key="2">
    <source>
        <dbReference type="ARBA" id="ARBA00022475"/>
    </source>
</evidence>
<gene>
    <name evidence="9" type="primary">lspA</name>
    <name evidence="11" type="ORF">FC07_GL000867</name>
</gene>
<dbReference type="OrthoDB" id="9810259at2"/>
<feature type="transmembrane region" description="Helical" evidence="9">
    <location>
        <begin position="84"/>
        <end position="102"/>
    </location>
</feature>
<evidence type="ECO:0000256" key="9">
    <source>
        <dbReference type="HAMAP-Rule" id="MF_00161"/>
    </source>
</evidence>
<dbReference type="NCBIfam" id="TIGR00077">
    <property type="entry name" value="lspA"/>
    <property type="match status" value="1"/>
</dbReference>
<keyword evidence="6 9" id="KW-0378">Hydrolase</keyword>
<dbReference type="STRING" id="1423726.FC07_GL000867"/>
<dbReference type="AlphaFoldDB" id="A0A0R1GJS7"/>
<feature type="transmembrane region" description="Helical" evidence="9">
    <location>
        <begin position="59"/>
        <end position="77"/>
    </location>
</feature>
<dbReference type="PATRIC" id="fig|1423726.3.peg.891"/>
<protein>
    <recommendedName>
        <fullName evidence="9">Lipoprotein signal peptidase</fullName>
        <ecNumber evidence="9">3.4.23.36</ecNumber>
    </recommendedName>
    <alternativeName>
        <fullName evidence="9">Prolipoprotein signal peptidase</fullName>
    </alternativeName>
    <alternativeName>
        <fullName evidence="9">Signal peptidase II</fullName>
        <shortName evidence="9">SPase II</shortName>
    </alternativeName>
</protein>
<evidence type="ECO:0000256" key="10">
    <source>
        <dbReference type="RuleBase" id="RU004181"/>
    </source>
</evidence>
<dbReference type="PANTHER" id="PTHR33695">
    <property type="entry name" value="LIPOPROTEIN SIGNAL PEPTIDASE"/>
    <property type="match status" value="1"/>
</dbReference>
<dbReference type="RefSeq" id="WP_057905276.1">
    <property type="nucleotide sequence ID" value="NZ_AZDA01000093.1"/>
</dbReference>
<dbReference type="PANTHER" id="PTHR33695:SF1">
    <property type="entry name" value="LIPOPROTEIN SIGNAL PEPTIDASE"/>
    <property type="match status" value="1"/>
</dbReference>
<dbReference type="GO" id="GO:0005886">
    <property type="term" value="C:plasma membrane"/>
    <property type="evidence" value="ECO:0007669"/>
    <property type="project" value="UniProtKB-SubCell"/>
</dbReference>
<feature type="active site" evidence="9">
    <location>
        <position position="112"/>
    </location>
</feature>
<feature type="transmembrane region" description="Helical" evidence="9">
    <location>
        <begin position="122"/>
        <end position="143"/>
    </location>
</feature>
<evidence type="ECO:0000256" key="4">
    <source>
        <dbReference type="ARBA" id="ARBA00022692"/>
    </source>
</evidence>
<dbReference type="UniPathway" id="UPA00665"/>
<dbReference type="HAMAP" id="MF_00161">
    <property type="entry name" value="LspA"/>
    <property type="match status" value="1"/>
</dbReference>
<evidence type="ECO:0000256" key="6">
    <source>
        <dbReference type="ARBA" id="ARBA00022801"/>
    </source>
</evidence>
<comment type="catalytic activity">
    <reaction evidence="9">
        <text>Release of signal peptides from bacterial membrane prolipoproteins. Hydrolyzes -Xaa-Yaa-Zaa-|-(S,diacylglyceryl)Cys-, in which Xaa is hydrophobic (preferably Leu), and Yaa (Ala or Ser) and Zaa (Gly or Ala) have small, neutral side chains.</text>
        <dbReference type="EC" id="3.4.23.36"/>
    </reaction>
</comment>
<keyword evidence="8 9" id="KW-0472">Membrane</keyword>
<keyword evidence="2 9" id="KW-1003">Cell membrane</keyword>
<keyword evidence="7 9" id="KW-1133">Transmembrane helix</keyword>
<dbReference type="InterPro" id="IPR001872">
    <property type="entry name" value="Peptidase_A8"/>
</dbReference>
<keyword evidence="5 9" id="KW-0064">Aspartyl protease</keyword>
<feature type="active site" evidence="9">
    <location>
        <position position="128"/>
    </location>
</feature>
<sequence length="150" mass="16415">MLIYWIIALAIVIIDQLVKHWVTIAVALDQAQIVVPGVLSLANIHNDGAAWSTLAGQQWLLSSISAIAVIVIGYLLVKRPKNAPIQGWGLAFMLAGAAGNLIDRLRLGYVVDMFQLEFVNFPIFNVADSALTIGVLLIFIQLLREETAHK</sequence>
<comment type="pathway">
    <text evidence="9">Protein modification; lipoprotein biosynthesis (signal peptide cleavage).</text>
</comment>
<keyword evidence="3 9" id="KW-0645">Protease</keyword>
<dbReference type="Proteomes" id="UP000051461">
    <property type="component" value="Unassembled WGS sequence"/>
</dbReference>
<dbReference type="EC" id="3.4.23.36" evidence="9"/>
<keyword evidence="4 9" id="KW-0812">Transmembrane</keyword>
<dbReference type="GO" id="GO:0004190">
    <property type="term" value="F:aspartic-type endopeptidase activity"/>
    <property type="evidence" value="ECO:0007669"/>
    <property type="project" value="UniProtKB-UniRule"/>
</dbReference>
<name>A0A0R1GJS7_9LACO</name>
<keyword evidence="12" id="KW-1185">Reference proteome</keyword>
<evidence type="ECO:0000256" key="7">
    <source>
        <dbReference type="ARBA" id="ARBA00022989"/>
    </source>
</evidence>